<dbReference type="SMART" id="SM00534">
    <property type="entry name" value="MUTSac"/>
    <property type="match status" value="1"/>
</dbReference>
<comment type="caution">
    <text evidence="6">The sequence shown here is derived from an EMBL/GenBank/DDBJ whole genome shotgun (WGS) entry which is preliminary data.</text>
</comment>
<dbReference type="GO" id="GO:0006298">
    <property type="term" value="P:mismatch repair"/>
    <property type="evidence" value="ECO:0007669"/>
    <property type="project" value="InterPro"/>
</dbReference>
<dbReference type="InterPro" id="IPR027417">
    <property type="entry name" value="P-loop_NTPase"/>
</dbReference>
<sequence>MTEDIKKEYLVRKKKYEGEYIELKKKDNILALQRGLIAILSIGFLIFGYLKEITLFPIYILPALVLFVYLVIQHNRIKKRIQFLQNLIQINKISLLRLEGKWTSFDKSGKEFMNPDHPYSGDLNIFGQGSLYQYINSTTFFMGEEALANSLSHQPDYQEIGLRQQAIEELAPRLDWRQQFQASGMGSEKKNNNIRGLLKWSREQPLLEERKYIYLVWLLPVTTALLILLMALRIVPTYIPLIFLTTQVILATASLKFTSLVFRDTENAATELERYRILLNYIESENYQARLLKDGQKKLFRGKQTASKQIENLSKIGELINLRYSVVYLFINALTFCDFYIVWRLDKWKIQSGIYLENWFRVIGQFEALNSLALLAHDNQDWIYPEVIKGSPYFSAKNLGHPLINGQSRVCNDVSLPTPGTVHIITGSNMSGKSTLLRTVGINLVLAYAGAPVCAQNMKCSLMRIYTSIKVEDNLEQNTSVFYAELKRIKKIIDSAQEGAPLIFMLDEVFRGTNSLDRIFGAKTVIKNLYLLSTIGFVTTHDLEISKLEEDYPNHIKNYHFTDQFVNNEITFDYRLKEGVSTTTNAIALMEMIGIKI</sequence>
<keyword evidence="4" id="KW-1133">Transmembrane helix</keyword>
<feature type="transmembrane region" description="Helical" evidence="4">
    <location>
        <begin position="212"/>
        <end position="232"/>
    </location>
</feature>
<dbReference type="AlphaFoldDB" id="A0AAW7ZEA5"/>
<keyword evidence="4" id="KW-0472">Membrane</keyword>
<dbReference type="GO" id="GO:0030983">
    <property type="term" value="F:mismatched DNA binding"/>
    <property type="evidence" value="ECO:0007669"/>
    <property type="project" value="InterPro"/>
</dbReference>
<organism evidence="6 7">
    <name type="scientific">Desulforamulus aquiferis</name>
    <dbReference type="NCBI Taxonomy" id="1397668"/>
    <lineage>
        <taxon>Bacteria</taxon>
        <taxon>Bacillati</taxon>
        <taxon>Bacillota</taxon>
        <taxon>Clostridia</taxon>
        <taxon>Eubacteriales</taxon>
        <taxon>Peptococcaceae</taxon>
        <taxon>Desulforamulus</taxon>
    </lineage>
</organism>
<feature type="transmembrane region" description="Helical" evidence="4">
    <location>
        <begin position="238"/>
        <end position="255"/>
    </location>
</feature>
<accession>A0AAW7ZEA5</accession>
<feature type="transmembrane region" description="Helical" evidence="4">
    <location>
        <begin position="31"/>
        <end position="50"/>
    </location>
</feature>
<evidence type="ECO:0000256" key="3">
    <source>
        <dbReference type="ARBA" id="ARBA00023125"/>
    </source>
</evidence>
<keyword evidence="7" id="KW-1185">Reference proteome</keyword>
<dbReference type="FunFam" id="3.40.50.300:FF:001552">
    <property type="entry name" value="Mismatch repair ATPase (MutS family)"/>
    <property type="match status" value="1"/>
</dbReference>
<dbReference type="EMBL" id="JARPTC010000014">
    <property type="protein sequence ID" value="MDO7787627.1"/>
    <property type="molecule type" value="Genomic_DNA"/>
</dbReference>
<keyword evidence="4" id="KW-0812">Transmembrane</keyword>
<feature type="transmembrane region" description="Helical" evidence="4">
    <location>
        <begin position="322"/>
        <end position="343"/>
    </location>
</feature>
<keyword evidence="2" id="KW-0067">ATP-binding</keyword>
<name>A0AAW7ZEA5_9FIRM</name>
<evidence type="ECO:0000313" key="7">
    <source>
        <dbReference type="Proteomes" id="UP001172911"/>
    </source>
</evidence>
<reference evidence="6" key="1">
    <citation type="journal article" date="2023" name="J. Hazard. Mater.">
        <title>Anaerobic biodegradation of pyrene and benzo[a]pyrene by a new sulfate-reducing Desulforamulus aquiferis strain DSA.</title>
        <authorList>
            <person name="Zhang Z."/>
            <person name="Sun J."/>
            <person name="Gong X."/>
            <person name="Wang C."/>
            <person name="Wang H."/>
        </authorList>
    </citation>
    <scope>NUCLEOTIDE SEQUENCE</scope>
    <source>
        <strain evidence="6">DSA</strain>
    </source>
</reference>
<evidence type="ECO:0000256" key="1">
    <source>
        <dbReference type="ARBA" id="ARBA00022741"/>
    </source>
</evidence>
<keyword evidence="3" id="KW-0238">DNA-binding</keyword>
<dbReference type="Pfam" id="PF00488">
    <property type="entry name" value="MutS_V"/>
    <property type="match status" value="1"/>
</dbReference>
<dbReference type="InterPro" id="IPR000432">
    <property type="entry name" value="DNA_mismatch_repair_MutS_C"/>
</dbReference>
<evidence type="ECO:0000256" key="4">
    <source>
        <dbReference type="SAM" id="Phobius"/>
    </source>
</evidence>
<feature type="transmembrane region" description="Helical" evidence="4">
    <location>
        <begin position="56"/>
        <end position="72"/>
    </location>
</feature>
<dbReference type="PANTHER" id="PTHR11361">
    <property type="entry name" value="DNA MISMATCH REPAIR PROTEIN MUTS FAMILY MEMBER"/>
    <property type="match status" value="1"/>
</dbReference>
<reference evidence="6" key="2">
    <citation type="submission" date="2023-03" db="EMBL/GenBank/DDBJ databases">
        <authorList>
            <person name="Zhang Z."/>
        </authorList>
    </citation>
    <scope>NUCLEOTIDE SEQUENCE</scope>
    <source>
        <strain evidence="6">DSA</strain>
    </source>
</reference>
<dbReference type="CDD" id="cd03283">
    <property type="entry name" value="ABC_MutS-like"/>
    <property type="match status" value="1"/>
</dbReference>
<dbReference type="PANTHER" id="PTHR11361:SF99">
    <property type="entry name" value="DNA MISMATCH REPAIR PROTEIN"/>
    <property type="match status" value="1"/>
</dbReference>
<proteinExistence type="predicted"/>
<evidence type="ECO:0000313" key="6">
    <source>
        <dbReference type="EMBL" id="MDO7787627.1"/>
    </source>
</evidence>
<protein>
    <submittedName>
        <fullName evidence="6">DNA mismatch repair protein MutS</fullName>
    </submittedName>
</protein>
<dbReference type="Proteomes" id="UP001172911">
    <property type="component" value="Unassembled WGS sequence"/>
</dbReference>
<dbReference type="GO" id="GO:0005829">
    <property type="term" value="C:cytosol"/>
    <property type="evidence" value="ECO:0007669"/>
    <property type="project" value="TreeGrafter"/>
</dbReference>
<dbReference type="Gene3D" id="3.40.50.300">
    <property type="entry name" value="P-loop containing nucleotide triphosphate hydrolases"/>
    <property type="match status" value="1"/>
</dbReference>
<keyword evidence="1" id="KW-0547">Nucleotide-binding</keyword>
<evidence type="ECO:0000256" key="2">
    <source>
        <dbReference type="ARBA" id="ARBA00022840"/>
    </source>
</evidence>
<dbReference type="GO" id="GO:0140664">
    <property type="term" value="F:ATP-dependent DNA damage sensor activity"/>
    <property type="evidence" value="ECO:0007669"/>
    <property type="project" value="InterPro"/>
</dbReference>
<dbReference type="GO" id="GO:0005524">
    <property type="term" value="F:ATP binding"/>
    <property type="evidence" value="ECO:0007669"/>
    <property type="project" value="UniProtKB-KW"/>
</dbReference>
<gene>
    <name evidence="6" type="ORF">P6N53_10395</name>
</gene>
<evidence type="ECO:0000259" key="5">
    <source>
        <dbReference type="SMART" id="SM00534"/>
    </source>
</evidence>
<feature type="domain" description="DNA mismatch repair proteins mutS family" evidence="5">
    <location>
        <begin position="420"/>
        <end position="596"/>
    </location>
</feature>
<dbReference type="SUPFAM" id="SSF52540">
    <property type="entry name" value="P-loop containing nucleoside triphosphate hydrolases"/>
    <property type="match status" value="1"/>
</dbReference>
<dbReference type="InterPro" id="IPR045076">
    <property type="entry name" value="MutS"/>
</dbReference>
<dbReference type="RefSeq" id="WP_304542809.1">
    <property type="nucleotide sequence ID" value="NZ_JARPTC010000014.1"/>
</dbReference>